<sequence>MASHTPITIHPNLKGPLTQNVAAWKLLMLIWLPKLTQVVLDLQQFVQCAYKVTTALKKVTSACFHSYERCSISTLLLIHVSQNNRTTQLEGTLEIIQPDPLLKTGKPFEDVTMAASHQTGRNNVVVKTEKDFSQKAFAVVHGKQNKRISELGGTLEAGFPYTISDKWLSNLFLKTSSVGAFMTSGGKEGRKVGKREKGGRELEGRRKEGERKENREGEGRKNGGRREKKRGSRRKEGRRGREKIPIPKRSARGVHKCSTMPSVPVLLKENREGRKEGKKEGRKEKGGREWEGGRKEGRKEGRGKKGEQGRGRKGKEGKKEGRREKNGGRREKKSARNINPSVLHHPEEASWKRSEMSSKEEKQTNKKAPVAS</sequence>
<comment type="caution">
    <text evidence="2">The sequence shown here is derived from an EMBL/GenBank/DDBJ whole genome shotgun (WGS) entry which is preliminary data.</text>
</comment>
<feature type="compositionally biased region" description="Basic and acidic residues" evidence="1">
    <location>
        <begin position="268"/>
        <end position="310"/>
    </location>
</feature>
<proteinExistence type="predicted"/>
<gene>
    <name evidence="2" type="primary">dotA</name>
    <name evidence="2" type="ORF">L345_10011</name>
</gene>
<keyword evidence="2" id="KW-0808">Transferase</keyword>
<evidence type="ECO:0000256" key="1">
    <source>
        <dbReference type="SAM" id="MobiDB-lite"/>
    </source>
</evidence>
<dbReference type="GO" id="GO:0032259">
    <property type="term" value="P:methylation"/>
    <property type="evidence" value="ECO:0007669"/>
    <property type="project" value="UniProtKB-KW"/>
</dbReference>
<feature type="compositionally biased region" description="Basic and acidic residues" evidence="1">
    <location>
        <begin position="344"/>
        <end position="364"/>
    </location>
</feature>
<organism evidence="2 3">
    <name type="scientific">Ophiophagus hannah</name>
    <name type="common">King cobra</name>
    <name type="synonym">Naja hannah</name>
    <dbReference type="NCBI Taxonomy" id="8665"/>
    <lineage>
        <taxon>Eukaryota</taxon>
        <taxon>Metazoa</taxon>
        <taxon>Chordata</taxon>
        <taxon>Craniata</taxon>
        <taxon>Vertebrata</taxon>
        <taxon>Euteleostomi</taxon>
        <taxon>Lepidosauria</taxon>
        <taxon>Squamata</taxon>
        <taxon>Bifurcata</taxon>
        <taxon>Unidentata</taxon>
        <taxon>Episquamata</taxon>
        <taxon>Toxicofera</taxon>
        <taxon>Serpentes</taxon>
        <taxon>Colubroidea</taxon>
        <taxon>Elapidae</taxon>
        <taxon>Elapinae</taxon>
        <taxon>Ophiophagus</taxon>
    </lineage>
</organism>
<evidence type="ECO:0000313" key="2">
    <source>
        <dbReference type="EMBL" id="ETE64221.1"/>
    </source>
</evidence>
<reference evidence="2 3" key="1">
    <citation type="journal article" date="2013" name="Proc. Natl. Acad. Sci. U.S.A.">
        <title>The king cobra genome reveals dynamic gene evolution and adaptation in the snake venom system.</title>
        <authorList>
            <person name="Vonk F.J."/>
            <person name="Casewell N.R."/>
            <person name="Henkel C.V."/>
            <person name="Heimberg A.M."/>
            <person name="Jansen H.J."/>
            <person name="McCleary R.J."/>
            <person name="Kerkkamp H.M."/>
            <person name="Vos R.A."/>
            <person name="Guerreiro I."/>
            <person name="Calvete J.J."/>
            <person name="Wuster W."/>
            <person name="Woods A.E."/>
            <person name="Logan J.M."/>
            <person name="Harrison R.A."/>
            <person name="Castoe T.A."/>
            <person name="de Koning A.P."/>
            <person name="Pollock D.D."/>
            <person name="Yandell M."/>
            <person name="Calderon D."/>
            <person name="Renjifo C."/>
            <person name="Currier R.B."/>
            <person name="Salgado D."/>
            <person name="Pla D."/>
            <person name="Sanz L."/>
            <person name="Hyder A.S."/>
            <person name="Ribeiro J.M."/>
            <person name="Arntzen J.W."/>
            <person name="van den Thillart G.E."/>
            <person name="Boetzer M."/>
            <person name="Pirovano W."/>
            <person name="Dirks R.P."/>
            <person name="Spaink H.P."/>
            <person name="Duboule D."/>
            <person name="McGlinn E."/>
            <person name="Kini R.M."/>
            <person name="Richardson M.K."/>
        </authorList>
    </citation>
    <scope>NUCLEOTIDE SEQUENCE</scope>
    <source>
        <tissue evidence="2">Blood</tissue>
    </source>
</reference>
<dbReference type="EMBL" id="AZIM01002349">
    <property type="protein sequence ID" value="ETE64221.1"/>
    <property type="molecule type" value="Genomic_DNA"/>
</dbReference>
<feature type="non-terminal residue" evidence="2">
    <location>
        <position position="1"/>
    </location>
</feature>
<protein>
    <submittedName>
        <fullName evidence="2">Histone-lysine N-methyltransferase, H3 lysine-79 specific</fullName>
    </submittedName>
</protein>
<feature type="compositionally biased region" description="Basic and acidic residues" evidence="1">
    <location>
        <begin position="317"/>
        <end position="329"/>
    </location>
</feature>
<dbReference type="Proteomes" id="UP000018936">
    <property type="component" value="Unassembled WGS sequence"/>
</dbReference>
<feature type="compositionally biased region" description="Basic and acidic residues" evidence="1">
    <location>
        <begin position="187"/>
        <end position="225"/>
    </location>
</feature>
<evidence type="ECO:0000313" key="3">
    <source>
        <dbReference type="Proteomes" id="UP000018936"/>
    </source>
</evidence>
<feature type="region of interest" description="Disordered" evidence="1">
    <location>
        <begin position="182"/>
        <end position="372"/>
    </location>
</feature>
<dbReference type="AlphaFoldDB" id="V8NQI0"/>
<name>V8NQI0_OPHHA</name>
<accession>V8NQI0</accession>
<keyword evidence="2" id="KW-0489">Methyltransferase</keyword>
<feature type="compositionally biased region" description="Basic residues" evidence="1">
    <location>
        <begin position="226"/>
        <end position="241"/>
    </location>
</feature>
<dbReference type="GO" id="GO:0008168">
    <property type="term" value="F:methyltransferase activity"/>
    <property type="evidence" value="ECO:0007669"/>
    <property type="project" value="UniProtKB-KW"/>
</dbReference>
<keyword evidence="3" id="KW-1185">Reference proteome</keyword>